<evidence type="ECO:0000313" key="2">
    <source>
        <dbReference type="EMBL" id="MBB4037952.1"/>
    </source>
</evidence>
<dbReference type="Proteomes" id="UP000555103">
    <property type="component" value="Unassembled WGS sequence"/>
</dbReference>
<keyword evidence="1" id="KW-0732">Signal</keyword>
<dbReference type="AlphaFoldDB" id="A0A840CZX5"/>
<proteinExistence type="predicted"/>
<comment type="caution">
    <text evidence="2">The sequence shown here is derived from an EMBL/GenBank/DDBJ whole genome shotgun (WGS) entry which is preliminary data.</text>
</comment>
<sequence length="174" mass="20110">MKKLILLSVSFFLTIVVSAQMINTTIPITGLGEFALGMTPEEMIEVLEQSKSSNSKISGIFDGESSLSITNLKCFGYLFDECYFTFSDNKLNRINFSMDFDKKNKEPKEFEELLSILEDDYGKLPYQKQGLPSIWENDDKTKIMFFLKNEKKKTRITIAVMRDIFNLNNTMIYK</sequence>
<keyword evidence="3" id="KW-1185">Reference proteome</keyword>
<gene>
    <name evidence="2" type="ORF">GGR21_003876</name>
</gene>
<evidence type="ECO:0000313" key="3">
    <source>
        <dbReference type="Proteomes" id="UP000555103"/>
    </source>
</evidence>
<organism evidence="2 3">
    <name type="scientific">Dysgonomonas hofstadii</name>
    <dbReference type="NCBI Taxonomy" id="637886"/>
    <lineage>
        <taxon>Bacteria</taxon>
        <taxon>Pseudomonadati</taxon>
        <taxon>Bacteroidota</taxon>
        <taxon>Bacteroidia</taxon>
        <taxon>Bacteroidales</taxon>
        <taxon>Dysgonomonadaceae</taxon>
        <taxon>Dysgonomonas</taxon>
    </lineage>
</organism>
<protein>
    <submittedName>
        <fullName evidence="2">Uncharacterized protein</fullName>
    </submittedName>
</protein>
<feature type="signal peptide" evidence="1">
    <location>
        <begin position="1"/>
        <end position="19"/>
    </location>
</feature>
<evidence type="ECO:0000256" key="1">
    <source>
        <dbReference type="SAM" id="SignalP"/>
    </source>
</evidence>
<dbReference type="EMBL" id="JACIEP010000019">
    <property type="protein sequence ID" value="MBB4037952.1"/>
    <property type="molecule type" value="Genomic_DNA"/>
</dbReference>
<accession>A0A840CZX5</accession>
<dbReference type="RefSeq" id="WP_183308791.1">
    <property type="nucleotide sequence ID" value="NZ_JACIEP010000019.1"/>
</dbReference>
<name>A0A840CZX5_9BACT</name>
<feature type="chain" id="PRO_5032609490" evidence="1">
    <location>
        <begin position="20"/>
        <end position="174"/>
    </location>
</feature>
<reference evidence="2 3" key="1">
    <citation type="submission" date="2020-08" db="EMBL/GenBank/DDBJ databases">
        <title>Genomic Encyclopedia of Type Strains, Phase IV (KMG-IV): sequencing the most valuable type-strain genomes for metagenomic binning, comparative biology and taxonomic classification.</title>
        <authorList>
            <person name="Goeker M."/>
        </authorList>
    </citation>
    <scope>NUCLEOTIDE SEQUENCE [LARGE SCALE GENOMIC DNA]</scope>
    <source>
        <strain evidence="2 3">DSM 104969</strain>
    </source>
</reference>